<sequence length="264" mass="30304">MKTLFLATGLAVSAGAAESVFQSLETAGQGISFYQSNYAVIGADPILEAELQFSFKYRFVDEGTFDEGWKKALDNLFFAYTQTMFWDLEKDSAPYPNNYMDSYFSPEFFWRWNDFFPEAGKARVDLQFGYQHESNGRDEQYGRTWDRLNLQPTWTWGDSGNWQRAVALKIWAPLYVGEEMDDISDYYGFGELTLKTGKNDGLAGEVMLRKGSRDWNGAVELTASYPIRPVNLFVVGQLFYGYGENLRLYDEETFSYRLGVAISR</sequence>
<dbReference type="SUPFAM" id="SSF56931">
    <property type="entry name" value="Outer membrane phospholipase A (OMPLA)"/>
    <property type="match status" value="1"/>
</dbReference>
<evidence type="ECO:0000256" key="17">
    <source>
        <dbReference type="ARBA" id="ARBA00023136"/>
    </source>
</evidence>
<dbReference type="PRINTS" id="PR01486">
    <property type="entry name" value="PHPHLIPASEA1"/>
</dbReference>
<comment type="catalytic activity">
    <reaction evidence="1">
        <text>a 1,2-diacyl-sn-glycero-3-phosphocholine + H2O = a 2-acyl-sn-glycero-3-phosphocholine + a fatty acid + H(+)</text>
        <dbReference type="Rhea" id="RHEA:18689"/>
        <dbReference type="ChEBI" id="CHEBI:15377"/>
        <dbReference type="ChEBI" id="CHEBI:15378"/>
        <dbReference type="ChEBI" id="CHEBI:28868"/>
        <dbReference type="ChEBI" id="CHEBI:57643"/>
        <dbReference type="ChEBI" id="CHEBI:57875"/>
        <dbReference type="EC" id="3.1.1.32"/>
    </reaction>
</comment>
<evidence type="ECO:0000256" key="12">
    <source>
        <dbReference type="ARBA" id="ARBA00022729"/>
    </source>
</evidence>
<name>A0ABU5N0V6_9BACT</name>
<evidence type="ECO:0000256" key="19">
    <source>
        <dbReference type="ARBA" id="ARBA00032375"/>
    </source>
</evidence>
<evidence type="ECO:0000256" key="7">
    <source>
        <dbReference type="ARBA" id="ARBA00013179"/>
    </source>
</evidence>
<evidence type="ECO:0000313" key="20">
    <source>
        <dbReference type="EMBL" id="MDZ8120072.1"/>
    </source>
</evidence>
<keyword evidence="11" id="KW-0479">Metal-binding</keyword>
<dbReference type="EMBL" id="JARVCO010000012">
    <property type="protein sequence ID" value="MDZ8120072.1"/>
    <property type="molecule type" value="Genomic_DNA"/>
</dbReference>
<dbReference type="EC" id="3.1.1.4" evidence="8"/>
<dbReference type="PANTHER" id="PTHR40457">
    <property type="entry name" value="PHOSPHOLIPASE A1"/>
    <property type="match status" value="1"/>
</dbReference>
<evidence type="ECO:0000256" key="13">
    <source>
        <dbReference type="ARBA" id="ARBA00022801"/>
    </source>
</evidence>
<dbReference type="InterPro" id="IPR003187">
    <property type="entry name" value="PLipase_A1"/>
</dbReference>
<keyword evidence="14" id="KW-0106">Calcium</keyword>
<keyword evidence="18" id="KW-0998">Cell outer membrane</keyword>
<comment type="subunit">
    <text evidence="6">Homodimer; dimerization is reversible, and the dimeric form is the active one.</text>
</comment>
<evidence type="ECO:0000256" key="18">
    <source>
        <dbReference type="ARBA" id="ARBA00023237"/>
    </source>
</evidence>
<evidence type="ECO:0000256" key="16">
    <source>
        <dbReference type="ARBA" id="ARBA00023098"/>
    </source>
</evidence>
<evidence type="ECO:0000256" key="15">
    <source>
        <dbReference type="ARBA" id="ARBA00022963"/>
    </source>
</evidence>
<evidence type="ECO:0000256" key="14">
    <source>
        <dbReference type="ARBA" id="ARBA00022837"/>
    </source>
</evidence>
<dbReference type="Pfam" id="PF02253">
    <property type="entry name" value="PLA1"/>
    <property type="match status" value="1"/>
</dbReference>
<dbReference type="EC" id="3.1.1.32" evidence="7"/>
<keyword evidence="16" id="KW-0443">Lipid metabolism</keyword>
<dbReference type="InterPro" id="IPR036541">
    <property type="entry name" value="PLipase_A1_sf"/>
</dbReference>
<evidence type="ECO:0000313" key="21">
    <source>
        <dbReference type="Proteomes" id="UP001290861"/>
    </source>
</evidence>
<evidence type="ECO:0000256" key="3">
    <source>
        <dbReference type="ARBA" id="ARBA00001913"/>
    </source>
</evidence>
<evidence type="ECO:0000256" key="1">
    <source>
        <dbReference type="ARBA" id="ARBA00000111"/>
    </source>
</evidence>
<proteinExistence type="inferred from homology"/>
<keyword evidence="17" id="KW-0472">Membrane</keyword>
<dbReference type="Proteomes" id="UP001290861">
    <property type="component" value="Unassembled WGS sequence"/>
</dbReference>
<keyword evidence="9" id="KW-1134">Transmembrane beta strand</keyword>
<protein>
    <recommendedName>
        <fullName evidence="19">Phosphatidylcholine 1-acylhydrolase</fullName>
        <ecNumber evidence="7">3.1.1.32</ecNumber>
        <ecNumber evidence="8">3.1.1.4</ecNumber>
    </recommendedName>
</protein>
<evidence type="ECO:0000256" key="10">
    <source>
        <dbReference type="ARBA" id="ARBA00022692"/>
    </source>
</evidence>
<keyword evidence="10" id="KW-0812">Transmembrane</keyword>
<keyword evidence="15" id="KW-0442">Lipid degradation</keyword>
<evidence type="ECO:0000256" key="5">
    <source>
        <dbReference type="ARBA" id="ARBA00010525"/>
    </source>
</evidence>
<gene>
    <name evidence="20" type="ORF">P9H32_15685</name>
</gene>
<dbReference type="PANTHER" id="PTHR40457:SF1">
    <property type="entry name" value="PHOSPHOLIPASE A1"/>
    <property type="match status" value="1"/>
</dbReference>
<organism evidence="20 21">
    <name type="scientific">Pontiella agarivorans</name>
    <dbReference type="NCBI Taxonomy" id="3038953"/>
    <lineage>
        <taxon>Bacteria</taxon>
        <taxon>Pseudomonadati</taxon>
        <taxon>Kiritimatiellota</taxon>
        <taxon>Kiritimatiellia</taxon>
        <taxon>Kiritimatiellales</taxon>
        <taxon>Pontiellaceae</taxon>
        <taxon>Pontiella</taxon>
    </lineage>
</organism>
<evidence type="ECO:0000256" key="2">
    <source>
        <dbReference type="ARBA" id="ARBA00001604"/>
    </source>
</evidence>
<evidence type="ECO:0000256" key="11">
    <source>
        <dbReference type="ARBA" id="ARBA00022723"/>
    </source>
</evidence>
<evidence type="ECO:0000256" key="4">
    <source>
        <dbReference type="ARBA" id="ARBA00004571"/>
    </source>
</evidence>
<dbReference type="RefSeq" id="WP_322609848.1">
    <property type="nucleotide sequence ID" value="NZ_JARVCO010000012.1"/>
</dbReference>
<comment type="cofactor">
    <cofactor evidence="3">
        <name>Ca(2+)</name>
        <dbReference type="ChEBI" id="CHEBI:29108"/>
    </cofactor>
</comment>
<evidence type="ECO:0000256" key="8">
    <source>
        <dbReference type="ARBA" id="ARBA00013278"/>
    </source>
</evidence>
<comment type="caution">
    <text evidence="20">The sequence shown here is derived from an EMBL/GenBank/DDBJ whole genome shotgun (WGS) entry which is preliminary data.</text>
</comment>
<comment type="subcellular location">
    <subcellularLocation>
        <location evidence="4">Cell outer membrane</location>
        <topology evidence="4">Multi-pass membrane protein</topology>
    </subcellularLocation>
</comment>
<accession>A0ABU5N0V6</accession>
<reference evidence="20 21" key="1">
    <citation type="journal article" date="2024" name="Appl. Environ. Microbiol.">
        <title>Pontiella agarivorans sp. nov., a novel marine anaerobic bacterium capable of degrading macroalgal polysaccharides and fixing nitrogen.</title>
        <authorList>
            <person name="Liu N."/>
            <person name="Kivenson V."/>
            <person name="Peng X."/>
            <person name="Cui Z."/>
            <person name="Lankiewicz T.S."/>
            <person name="Gosselin K.M."/>
            <person name="English C.J."/>
            <person name="Blair E.M."/>
            <person name="O'Malley M.A."/>
            <person name="Valentine D.L."/>
        </authorList>
    </citation>
    <scope>NUCLEOTIDE SEQUENCE [LARGE SCALE GENOMIC DNA]</scope>
    <source>
        <strain evidence="20 21">NLcol2</strain>
    </source>
</reference>
<dbReference type="Gene3D" id="2.40.230.10">
    <property type="entry name" value="Phospholipase A1"/>
    <property type="match status" value="1"/>
</dbReference>
<keyword evidence="21" id="KW-1185">Reference proteome</keyword>
<comment type="catalytic activity">
    <reaction evidence="2">
        <text>a 1,2-diacyl-sn-glycero-3-phosphocholine + H2O = a 1-acyl-sn-glycero-3-phosphocholine + a fatty acid + H(+)</text>
        <dbReference type="Rhea" id="RHEA:15801"/>
        <dbReference type="ChEBI" id="CHEBI:15377"/>
        <dbReference type="ChEBI" id="CHEBI:15378"/>
        <dbReference type="ChEBI" id="CHEBI:28868"/>
        <dbReference type="ChEBI" id="CHEBI:57643"/>
        <dbReference type="ChEBI" id="CHEBI:58168"/>
        <dbReference type="EC" id="3.1.1.4"/>
    </reaction>
</comment>
<comment type="similarity">
    <text evidence="5">Belongs to the phospholipase A1 family.</text>
</comment>
<keyword evidence="13" id="KW-0378">Hydrolase</keyword>
<keyword evidence="12" id="KW-0732">Signal</keyword>
<evidence type="ECO:0000256" key="6">
    <source>
        <dbReference type="ARBA" id="ARBA00011702"/>
    </source>
</evidence>
<evidence type="ECO:0000256" key="9">
    <source>
        <dbReference type="ARBA" id="ARBA00022452"/>
    </source>
</evidence>